<evidence type="ECO:0000256" key="1">
    <source>
        <dbReference type="SAM" id="Phobius"/>
    </source>
</evidence>
<accession>A0A1D2M3S3</accession>
<dbReference type="Proteomes" id="UP000094527">
    <property type="component" value="Unassembled WGS sequence"/>
</dbReference>
<keyword evidence="1" id="KW-0472">Membrane</keyword>
<feature type="transmembrane region" description="Helical" evidence="1">
    <location>
        <begin position="12"/>
        <end position="33"/>
    </location>
</feature>
<sequence>MEVQETVLTSHSLLIILLICHIIFSVCWTLYCITGAEKQEMNYGGPVVGIHVTFLPASLSSSPS</sequence>
<keyword evidence="1" id="KW-0812">Transmembrane</keyword>
<name>A0A1D2M3S3_ORCCI</name>
<protein>
    <submittedName>
        <fullName evidence="2">Uncharacterized protein</fullName>
    </submittedName>
</protein>
<gene>
    <name evidence="2" type="ORF">Ocin01_19055</name>
</gene>
<comment type="caution">
    <text evidence="2">The sequence shown here is derived from an EMBL/GenBank/DDBJ whole genome shotgun (WGS) entry which is preliminary data.</text>
</comment>
<organism evidence="2 3">
    <name type="scientific">Orchesella cincta</name>
    <name type="common">Springtail</name>
    <name type="synonym">Podura cincta</name>
    <dbReference type="NCBI Taxonomy" id="48709"/>
    <lineage>
        <taxon>Eukaryota</taxon>
        <taxon>Metazoa</taxon>
        <taxon>Ecdysozoa</taxon>
        <taxon>Arthropoda</taxon>
        <taxon>Hexapoda</taxon>
        <taxon>Collembola</taxon>
        <taxon>Entomobryomorpha</taxon>
        <taxon>Entomobryoidea</taxon>
        <taxon>Orchesellidae</taxon>
        <taxon>Orchesellinae</taxon>
        <taxon>Orchesella</taxon>
    </lineage>
</organism>
<reference evidence="2 3" key="1">
    <citation type="journal article" date="2016" name="Genome Biol. Evol.">
        <title>Gene Family Evolution Reflects Adaptation to Soil Environmental Stressors in the Genome of the Collembolan Orchesella cincta.</title>
        <authorList>
            <person name="Faddeeva-Vakhrusheva A."/>
            <person name="Derks M.F."/>
            <person name="Anvar S.Y."/>
            <person name="Agamennone V."/>
            <person name="Suring W."/>
            <person name="Smit S."/>
            <person name="van Straalen N.M."/>
            <person name="Roelofs D."/>
        </authorList>
    </citation>
    <scope>NUCLEOTIDE SEQUENCE [LARGE SCALE GENOMIC DNA]</scope>
    <source>
        <tissue evidence="2">Mixed pool</tissue>
    </source>
</reference>
<dbReference type="AlphaFoldDB" id="A0A1D2M3S3"/>
<evidence type="ECO:0000313" key="3">
    <source>
        <dbReference type="Proteomes" id="UP000094527"/>
    </source>
</evidence>
<keyword evidence="3" id="KW-1185">Reference proteome</keyword>
<keyword evidence="1" id="KW-1133">Transmembrane helix</keyword>
<evidence type="ECO:0000313" key="2">
    <source>
        <dbReference type="EMBL" id="ODM87627.1"/>
    </source>
</evidence>
<proteinExistence type="predicted"/>
<dbReference type="EMBL" id="LJIJ01004940">
    <property type="protein sequence ID" value="ODM87627.1"/>
    <property type="molecule type" value="Genomic_DNA"/>
</dbReference>